<feature type="region of interest" description="Disordered" evidence="3">
    <location>
        <begin position="618"/>
        <end position="663"/>
    </location>
</feature>
<evidence type="ECO:0000256" key="1">
    <source>
        <dbReference type="ARBA" id="ARBA00023054"/>
    </source>
</evidence>
<dbReference type="OrthoDB" id="6088188at2759"/>
<dbReference type="InterPro" id="IPR043444">
    <property type="entry name" value="TESPA1-like"/>
</dbReference>
<keyword evidence="1 2" id="KW-0175">Coiled coil</keyword>
<name>A0A8C4U3K5_FALTI</name>
<dbReference type="Pfam" id="PF14723">
    <property type="entry name" value="SSFA2_C"/>
    <property type="match status" value="1"/>
</dbReference>
<dbReference type="PANTHER" id="PTHR17469">
    <property type="entry name" value="SPERM SPECIFIC ANTIGEN 2-RELATED"/>
    <property type="match status" value="1"/>
</dbReference>
<evidence type="ECO:0000256" key="2">
    <source>
        <dbReference type="SAM" id="Coils"/>
    </source>
</evidence>
<reference evidence="5" key="2">
    <citation type="submission" date="2025-09" db="UniProtKB">
        <authorList>
            <consortium name="Ensembl"/>
        </authorList>
    </citation>
    <scope>IDENTIFICATION</scope>
</reference>
<accession>A0A8C4U3K5</accession>
<reference evidence="5" key="1">
    <citation type="submission" date="2025-08" db="UniProtKB">
        <authorList>
            <consortium name="Ensembl"/>
        </authorList>
    </citation>
    <scope>IDENTIFICATION</scope>
</reference>
<feature type="coiled-coil region" evidence="2">
    <location>
        <begin position="482"/>
        <end position="509"/>
    </location>
</feature>
<protein>
    <recommendedName>
        <fullName evidence="4">Sperm-specific antigen 2 C-terminal domain-containing protein</fullName>
    </recommendedName>
</protein>
<organism evidence="5 6">
    <name type="scientific">Falco tinnunculus</name>
    <name type="common">Common kestrel</name>
    <dbReference type="NCBI Taxonomy" id="100819"/>
    <lineage>
        <taxon>Eukaryota</taxon>
        <taxon>Metazoa</taxon>
        <taxon>Chordata</taxon>
        <taxon>Craniata</taxon>
        <taxon>Vertebrata</taxon>
        <taxon>Euteleostomi</taxon>
        <taxon>Archelosauria</taxon>
        <taxon>Archosauria</taxon>
        <taxon>Dinosauria</taxon>
        <taxon>Saurischia</taxon>
        <taxon>Theropoda</taxon>
        <taxon>Coelurosauria</taxon>
        <taxon>Aves</taxon>
        <taxon>Neognathae</taxon>
        <taxon>Neoaves</taxon>
        <taxon>Telluraves</taxon>
        <taxon>Australaves</taxon>
        <taxon>Falconiformes</taxon>
        <taxon>Falconidae</taxon>
        <taxon>Falco</taxon>
    </lineage>
</organism>
<dbReference type="Proteomes" id="UP000694562">
    <property type="component" value="Unplaced"/>
</dbReference>
<sequence length="685" mass="74612">MLNQDFQQNPDNCVAEGFITACESILAVPTSTKACNDHGGETHLLLTAENSMYQTCNAEPQSFVQEMLHHMGKKDDKTERKQLGKERCMKEHSPCFQGDTPGKGGPSSSKFDCNLYFSTGHKKVHVTFAELNDINPAVISESKIRAEDEGERCRTEKDIGGVACHGSAHRDHTGHGQRLWWGVEAISKDGTPLAVNEITDGQKSCKMDGDSRNARCSPKIGLPEILQWGSAAQGGSSAASSCSLQVSRRHPSCLAGGHRLKSSEGEKTGSVEVLGANKSEQGDTIQTSEIASAASKSVTVQMSSGLEFTSRATSAGQNAPFNESLAREDPADFSDTLACCPEGGPLLQSDPGAPRNGLKQTTEASSQTDTLTRKPRWSRPCSPHTPLTKSASLDSMLYRKYRSHYWGEASGFASLQPELHRCHCCCYCCGCCPWTWPVAAFPHRPASCCSSPAAAELQVPKAPVLQQDTATCRLAPCTLHEIEAMKSSCQRFQEKLDEIEQHLSKQQALFSSSMLDEEREEGRHLQLLRTAVRQEVAELEFWLNDQACQVKESILMQLDQLLAEQSHLFSELGLSDWKGERKAQNKQAFPDAADTVHPQSGCFKMVLQRAPSKTMTATGSLSALAPGAPSVQFPTRTTPEPNSAESAPQELSSSKKEIKGPPQAQMDFKAFMHSVRSCFGLTLKV</sequence>
<dbReference type="Ensembl" id="ENSFTIT00000006902.1">
    <property type="protein sequence ID" value="ENSFTIP00000006607.1"/>
    <property type="gene ID" value="ENSFTIG00000004548.1"/>
</dbReference>
<dbReference type="InterPro" id="IPR029326">
    <property type="entry name" value="SSFA2_C"/>
</dbReference>
<dbReference type="PANTHER" id="PTHR17469:SF14">
    <property type="entry name" value="PROTEIN ITPRID1"/>
    <property type="match status" value="1"/>
</dbReference>
<dbReference type="AlphaFoldDB" id="A0A8C4U3K5"/>
<evidence type="ECO:0000313" key="5">
    <source>
        <dbReference type="Ensembl" id="ENSFTIP00000006607.1"/>
    </source>
</evidence>
<feature type="compositionally biased region" description="Polar residues" evidence="3">
    <location>
        <begin position="358"/>
        <end position="370"/>
    </location>
</feature>
<feature type="region of interest" description="Disordered" evidence="3">
    <location>
        <begin position="346"/>
        <end position="386"/>
    </location>
</feature>
<evidence type="ECO:0000256" key="3">
    <source>
        <dbReference type="SAM" id="MobiDB-lite"/>
    </source>
</evidence>
<evidence type="ECO:0000313" key="6">
    <source>
        <dbReference type="Proteomes" id="UP000694562"/>
    </source>
</evidence>
<feature type="domain" description="Sperm-specific antigen 2 C-terminal" evidence="4">
    <location>
        <begin position="472"/>
        <end position="551"/>
    </location>
</feature>
<keyword evidence="6" id="KW-1185">Reference proteome</keyword>
<feature type="compositionally biased region" description="Polar residues" evidence="3">
    <location>
        <begin position="632"/>
        <end position="652"/>
    </location>
</feature>
<evidence type="ECO:0000259" key="4">
    <source>
        <dbReference type="Pfam" id="PF14723"/>
    </source>
</evidence>
<dbReference type="OMA" id="NDEGERC"/>
<proteinExistence type="predicted"/>